<reference evidence="4 5" key="1">
    <citation type="submission" date="2019-07" db="EMBL/GenBank/DDBJ databases">
        <title>Whole genome shotgun sequence of Cellulomonas aerilata NBRC 106308.</title>
        <authorList>
            <person name="Hosoyama A."/>
            <person name="Uohara A."/>
            <person name="Ohji S."/>
            <person name="Ichikawa N."/>
        </authorList>
    </citation>
    <scope>NUCLEOTIDE SEQUENCE [LARGE SCALE GENOMIC DNA]</scope>
    <source>
        <strain evidence="4 5">NBRC 106308</strain>
    </source>
</reference>
<evidence type="ECO:0000259" key="3">
    <source>
        <dbReference type="Pfam" id="PF01494"/>
    </source>
</evidence>
<dbReference type="OrthoDB" id="9782160at2"/>
<dbReference type="Proteomes" id="UP000321181">
    <property type="component" value="Unassembled WGS sequence"/>
</dbReference>
<evidence type="ECO:0000313" key="4">
    <source>
        <dbReference type="EMBL" id="GEO33996.1"/>
    </source>
</evidence>
<dbReference type="PANTHER" id="PTHR13789:SF309">
    <property type="entry name" value="PUTATIVE (AFU_ORTHOLOGUE AFUA_6G14510)-RELATED"/>
    <property type="match status" value="1"/>
</dbReference>
<feature type="domain" description="FAD-binding" evidence="3">
    <location>
        <begin position="10"/>
        <end position="344"/>
    </location>
</feature>
<gene>
    <name evidence="4" type="ORF">CAE01nite_17210</name>
</gene>
<keyword evidence="2" id="KW-0503">Monooxygenase</keyword>
<dbReference type="EMBL" id="BJYY01000013">
    <property type="protein sequence ID" value="GEO33996.1"/>
    <property type="molecule type" value="Genomic_DNA"/>
</dbReference>
<dbReference type="InterPro" id="IPR002938">
    <property type="entry name" value="FAD-bd"/>
</dbReference>
<evidence type="ECO:0000313" key="5">
    <source>
        <dbReference type="Proteomes" id="UP000321181"/>
    </source>
</evidence>
<proteinExistence type="predicted"/>
<dbReference type="Gene3D" id="3.50.50.60">
    <property type="entry name" value="FAD/NAD(P)-binding domain"/>
    <property type="match status" value="1"/>
</dbReference>
<dbReference type="GO" id="GO:0004497">
    <property type="term" value="F:monooxygenase activity"/>
    <property type="evidence" value="ECO:0007669"/>
    <property type="project" value="UniProtKB-KW"/>
</dbReference>
<evidence type="ECO:0000256" key="2">
    <source>
        <dbReference type="ARBA" id="ARBA00023033"/>
    </source>
</evidence>
<sequence length="398" mass="41874">MTDGHGGRHAVVVGAGLGGLAAAVALRRVGWAVTVLERADSFGEVGAGITLMSNGLRCLDAIGLGEVVRHGGRPQGPGGIRTPSGRWLSHLDGAVVESQLGTAAVGLHRAHLHHVLRSALPDEAVVTGATPEEVVDDGAGASVRYRRSGRSRTLPADLVVGADGVDSWVRAQRWPGARRPVYDGSTAWRAVTEAPPGDEPEFSQTWGPAQEFGYLPLSDGRLYWYAAATAPEGQREADELAEVRRRFASWHDPVPALLAGTPPAAVLRHDIYRLPPLDTYVRGRVALLGDAAHAMTPHLGQGGNQALEDAVVLAAAVSTEPDVDAALAGYDRQRRPRTQAVSRAAMWTGRFGQGLGSPGAVALRNAAVAVVPARLALRSMTRFATWKPPDLPASDPAT</sequence>
<evidence type="ECO:0000256" key="1">
    <source>
        <dbReference type="ARBA" id="ARBA00023002"/>
    </source>
</evidence>
<dbReference type="AlphaFoldDB" id="A0A512DBZ8"/>
<dbReference type="PRINTS" id="PR00420">
    <property type="entry name" value="RNGMNOXGNASE"/>
</dbReference>
<keyword evidence="1" id="KW-0560">Oxidoreductase</keyword>
<dbReference type="InterPro" id="IPR036188">
    <property type="entry name" value="FAD/NAD-bd_sf"/>
</dbReference>
<dbReference type="GO" id="GO:0071949">
    <property type="term" value="F:FAD binding"/>
    <property type="evidence" value="ECO:0007669"/>
    <property type="project" value="InterPro"/>
</dbReference>
<dbReference type="RefSeq" id="WP_146902881.1">
    <property type="nucleotide sequence ID" value="NZ_BAAARM010000003.1"/>
</dbReference>
<organism evidence="4 5">
    <name type="scientific">Cellulomonas aerilata</name>
    <dbReference type="NCBI Taxonomy" id="515326"/>
    <lineage>
        <taxon>Bacteria</taxon>
        <taxon>Bacillati</taxon>
        <taxon>Actinomycetota</taxon>
        <taxon>Actinomycetes</taxon>
        <taxon>Micrococcales</taxon>
        <taxon>Cellulomonadaceae</taxon>
        <taxon>Cellulomonas</taxon>
    </lineage>
</organism>
<dbReference type="PANTHER" id="PTHR13789">
    <property type="entry name" value="MONOOXYGENASE"/>
    <property type="match status" value="1"/>
</dbReference>
<comment type="caution">
    <text evidence="4">The sequence shown here is derived from an EMBL/GenBank/DDBJ whole genome shotgun (WGS) entry which is preliminary data.</text>
</comment>
<accession>A0A512DBZ8</accession>
<protein>
    <submittedName>
        <fullName evidence="4">FAD-dependent oxidoreductase</fullName>
    </submittedName>
</protein>
<dbReference type="SUPFAM" id="SSF51905">
    <property type="entry name" value="FAD/NAD(P)-binding domain"/>
    <property type="match status" value="1"/>
</dbReference>
<dbReference type="Pfam" id="PF01494">
    <property type="entry name" value="FAD_binding_3"/>
    <property type="match status" value="1"/>
</dbReference>
<dbReference type="InterPro" id="IPR050493">
    <property type="entry name" value="FAD-dep_Monooxygenase_BioMet"/>
</dbReference>
<keyword evidence="5" id="KW-1185">Reference proteome</keyword>
<name>A0A512DBZ8_9CELL</name>